<dbReference type="GO" id="GO:0005525">
    <property type="term" value="F:GTP binding"/>
    <property type="evidence" value="ECO:0007669"/>
    <property type="project" value="UniProtKB-UniRule"/>
</dbReference>
<dbReference type="FunFam" id="3.40.50.300:FF:002048">
    <property type="entry name" value="Septin 6"/>
    <property type="match status" value="1"/>
</dbReference>
<dbReference type="OMA" id="EAPILCK"/>
<gene>
    <name evidence="11" type="primary">100118723</name>
</gene>
<dbReference type="SUPFAM" id="SSF52540">
    <property type="entry name" value="P-loop containing nucleoside triphosphate hydrolases"/>
    <property type="match status" value="1"/>
</dbReference>
<evidence type="ECO:0000256" key="7">
    <source>
        <dbReference type="PIRNR" id="PIRNR006698"/>
    </source>
</evidence>
<dbReference type="InterPro" id="IPR016491">
    <property type="entry name" value="Septin"/>
</dbReference>
<evidence type="ECO:0000256" key="2">
    <source>
        <dbReference type="ARBA" id="ARBA00022490"/>
    </source>
</evidence>
<dbReference type="SMR" id="A0A7M7G4P9"/>
<evidence type="ECO:0000256" key="9">
    <source>
        <dbReference type="SAM" id="Coils"/>
    </source>
</evidence>
<evidence type="ECO:0000256" key="6">
    <source>
        <dbReference type="ARBA" id="ARBA00023212"/>
    </source>
</evidence>
<reference evidence="11" key="1">
    <citation type="submission" date="2021-01" db="UniProtKB">
        <authorList>
            <consortium name="EnsemblMetazoa"/>
        </authorList>
    </citation>
    <scope>IDENTIFICATION</scope>
</reference>
<evidence type="ECO:0000313" key="12">
    <source>
        <dbReference type="Proteomes" id="UP000002358"/>
    </source>
</evidence>
<evidence type="ECO:0000313" key="11">
    <source>
        <dbReference type="EnsemblMetazoa" id="XP_001602621"/>
    </source>
</evidence>
<comment type="subcellular location">
    <subcellularLocation>
        <location evidence="1">Cytoplasm</location>
        <location evidence="1">Cytoskeleton</location>
    </subcellularLocation>
</comment>
<feature type="coiled-coil region" evidence="9">
    <location>
        <begin position="340"/>
        <end position="403"/>
    </location>
</feature>
<dbReference type="PIRSF" id="PIRSF006698">
    <property type="entry name" value="Septin"/>
    <property type="match status" value="1"/>
</dbReference>
<keyword evidence="3 8" id="KW-0547">Nucleotide-binding</keyword>
<protein>
    <recommendedName>
        <fullName evidence="7">Septin</fullName>
    </recommendedName>
</protein>
<dbReference type="AlphaFoldDB" id="A0A7M7G4P9"/>
<dbReference type="PANTHER" id="PTHR18884">
    <property type="entry name" value="SEPTIN"/>
    <property type="match status" value="1"/>
</dbReference>
<dbReference type="Proteomes" id="UP000002358">
    <property type="component" value="Unassembled WGS sequence"/>
</dbReference>
<dbReference type="CDD" id="cd01850">
    <property type="entry name" value="CDC_Septin"/>
    <property type="match status" value="1"/>
</dbReference>
<feature type="domain" description="Septin-type G" evidence="10">
    <location>
        <begin position="36"/>
        <end position="302"/>
    </location>
</feature>
<evidence type="ECO:0000259" key="10">
    <source>
        <dbReference type="PROSITE" id="PS51719"/>
    </source>
</evidence>
<name>A0A7M7G4P9_NASVI</name>
<keyword evidence="2" id="KW-0963">Cytoplasm</keyword>
<evidence type="ECO:0000256" key="8">
    <source>
        <dbReference type="RuleBase" id="RU004560"/>
    </source>
</evidence>
<organism evidence="11 12">
    <name type="scientific">Nasonia vitripennis</name>
    <name type="common">Parasitic wasp</name>
    <dbReference type="NCBI Taxonomy" id="7425"/>
    <lineage>
        <taxon>Eukaryota</taxon>
        <taxon>Metazoa</taxon>
        <taxon>Ecdysozoa</taxon>
        <taxon>Arthropoda</taxon>
        <taxon>Hexapoda</taxon>
        <taxon>Insecta</taxon>
        <taxon>Pterygota</taxon>
        <taxon>Neoptera</taxon>
        <taxon>Endopterygota</taxon>
        <taxon>Hymenoptera</taxon>
        <taxon>Apocrita</taxon>
        <taxon>Proctotrupomorpha</taxon>
        <taxon>Chalcidoidea</taxon>
        <taxon>Pteromalidae</taxon>
        <taxon>Pteromalinae</taxon>
        <taxon>Nasonia</taxon>
    </lineage>
</organism>
<accession>A0A7M7G4P9</accession>
<proteinExistence type="inferred from homology"/>
<dbReference type="OrthoDB" id="416553at2759"/>
<evidence type="ECO:0000256" key="4">
    <source>
        <dbReference type="ARBA" id="ARBA00023054"/>
    </source>
</evidence>
<dbReference type="EnsemblMetazoa" id="XM_001602571">
    <property type="protein sequence ID" value="XP_001602621"/>
    <property type="gene ID" value="LOC100118723"/>
</dbReference>
<evidence type="ECO:0000256" key="5">
    <source>
        <dbReference type="ARBA" id="ARBA00023134"/>
    </source>
</evidence>
<evidence type="ECO:0000256" key="3">
    <source>
        <dbReference type="ARBA" id="ARBA00022741"/>
    </source>
</evidence>
<comment type="similarity">
    <text evidence="7 8">Belongs to the TRAFAC class TrmE-Era-EngA-EngB-Septin-like GTPase superfamily. Septin GTPase family.</text>
</comment>
<dbReference type="Pfam" id="PF00735">
    <property type="entry name" value="Septin"/>
    <property type="match status" value="1"/>
</dbReference>
<dbReference type="InterPro" id="IPR030379">
    <property type="entry name" value="G_SEPTIN_dom"/>
</dbReference>
<keyword evidence="12" id="KW-1185">Reference proteome</keyword>
<dbReference type="InterPro" id="IPR027417">
    <property type="entry name" value="P-loop_NTPase"/>
</dbReference>
<evidence type="ECO:0000256" key="1">
    <source>
        <dbReference type="ARBA" id="ARBA00004245"/>
    </source>
</evidence>
<keyword evidence="4 9" id="KW-0175">Coiled coil</keyword>
<dbReference type="KEGG" id="nvi:100118723"/>
<dbReference type="PROSITE" id="PS51719">
    <property type="entry name" value="G_SEPTIN"/>
    <property type="match status" value="1"/>
</dbReference>
<dbReference type="Gene3D" id="3.40.50.300">
    <property type="entry name" value="P-loop containing nucleotide triphosphate hydrolases"/>
    <property type="match status" value="1"/>
</dbReference>
<dbReference type="GO" id="GO:0005856">
    <property type="term" value="C:cytoskeleton"/>
    <property type="evidence" value="ECO:0007669"/>
    <property type="project" value="UniProtKB-SubCell"/>
</dbReference>
<keyword evidence="5 8" id="KW-0342">GTP-binding</keyword>
<keyword evidence="6" id="KW-0206">Cytoskeleton</keyword>
<sequence length="420" mass="49245">MKNSKPCEPFTRQSTLQGHIGFDSLPYQLVNKSATQGFVFNILCIGETGIGKSTLMDSLFNTTFESHQSPHTLEKVKLKANTYELRESNVRLKLTIVNTVGYGDQVNKSNSLKDILDYIEAQFEDYLQEELKIKRSMPSYQDTRIHVCLYFICPTGHGLKAIDLVCMQKLDKKVNIIPIIAKADTISSLELKHFKNKVISELRNFGVDIYKFPTDDESVADVNMKMNAQIPFAVVGSTDFIRVGNKMMRSREYPWGVVEVENESHSDFVKLREMLIRTNMEDMRDKTHNYHYELYRRKRLQELGFEDNENEEGLFSFQRVCEMKKAAFEQETQQREDDMRKSFVIRVKDTEAELKEAQKELYDKFEQLKQDCAEEKKRLDEERQQLEKEIKEFNRLKVQATCMQYQSTYTLTLRRNKKKP</sequence>
<dbReference type="InParanoid" id="A0A7M7G4P9"/>